<keyword evidence="2" id="KW-1185">Reference proteome</keyword>
<evidence type="ECO:0000313" key="1">
    <source>
        <dbReference type="EMBL" id="KAJ6846483.1"/>
    </source>
</evidence>
<reference evidence="1" key="2">
    <citation type="submission" date="2023-04" db="EMBL/GenBank/DDBJ databases">
        <authorList>
            <person name="Bruccoleri R.E."/>
            <person name="Oakeley E.J."/>
            <person name="Faust A.-M."/>
            <person name="Dessus-Babus S."/>
            <person name="Altorfer M."/>
            <person name="Burckhardt D."/>
            <person name="Oertli M."/>
            <person name="Naumann U."/>
            <person name="Petersen F."/>
            <person name="Wong J."/>
        </authorList>
    </citation>
    <scope>NUCLEOTIDE SEQUENCE</scope>
    <source>
        <strain evidence="1">GSM-AAB239-AS_SAM_17_03QT</strain>
        <tissue evidence="1">Leaf</tissue>
    </source>
</reference>
<comment type="caution">
    <text evidence="1">The sequence shown here is derived from an EMBL/GenBank/DDBJ whole genome shotgun (WGS) entry which is preliminary data.</text>
</comment>
<sequence length="64" mass="7174">MSDTATSSVRSCVDCRSGESIRIGCFESVRSSSPTIELDSIYVVPTFKSSRFRLGFLILVLFRY</sequence>
<name>A0AAX6I0G2_IRIPA</name>
<gene>
    <name evidence="1" type="ORF">M6B38_281070</name>
</gene>
<reference evidence="1" key="1">
    <citation type="journal article" date="2023" name="GigaByte">
        <title>Genome assembly of the bearded iris, Iris pallida Lam.</title>
        <authorList>
            <person name="Bruccoleri R.E."/>
            <person name="Oakeley E.J."/>
            <person name="Faust A.M.E."/>
            <person name="Altorfer M."/>
            <person name="Dessus-Babus S."/>
            <person name="Burckhardt D."/>
            <person name="Oertli M."/>
            <person name="Naumann U."/>
            <person name="Petersen F."/>
            <person name="Wong J."/>
        </authorList>
    </citation>
    <scope>NUCLEOTIDE SEQUENCE</scope>
    <source>
        <strain evidence="1">GSM-AAB239-AS_SAM_17_03QT</strain>
    </source>
</reference>
<evidence type="ECO:0000313" key="2">
    <source>
        <dbReference type="Proteomes" id="UP001140949"/>
    </source>
</evidence>
<dbReference type="EMBL" id="JANAVB010005598">
    <property type="protein sequence ID" value="KAJ6846483.1"/>
    <property type="molecule type" value="Genomic_DNA"/>
</dbReference>
<dbReference type="Proteomes" id="UP001140949">
    <property type="component" value="Unassembled WGS sequence"/>
</dbReference>
<organism evidence="1 2">
    <name type="scientific">Iris pallida</name>
    <name type="common">Sweet iris</name>
    <dbReference type="NCBI Taxonomy" id="29817"/>
    <lineage>
        <taxon>Eukaryota</taxon>
        <taxon>Viridiplantae</taxon>
        <taxon>Streptophyta</taxon>
        <taxon>Embryophyta</taxon>
        <taxon>Tracheophyta</taxon>
        <taxon>Spermatophyta</taxon>
        <taxon>Magnoliopsida</taxon>
        <taxon>Liliopsida</taxon>
        <taxon>Asparagales</taxon>
        <taxon>Iridaceae</taxon>
        <taxon>Iridoideae</taxon>
        <taxon>Irideae</taxon>
        <taxon>Iris</taxon>
    </lineage>
</organism>
<accession>A0AAX6I0G2</accession>
<proteinExistence type="predicted"/>
<dbReference type="AlphaFoldDB" id="A0AAX6I0G2"/>
<protein>
    <submittedName>
        <fullName evidence="1">Uncharacterized protein</fullName>
    </submittedName>
</protein>